<keyword evidence="8" id="KW-0378">Hydrolase</keyword>
<dbReference type="GO" id="GO:0015833">
    <property type="term" value="P:peptide transport"/>
    <property type="evidence" value="ECO:0007669"/>
    <property type="project" value="InterPro"/>
</dbReference>
<keyword evidence="5" id="KW-0997">Cell inner membrane</keyword>
<dbReference type="GO" id="GO:0055085">
    <property type="term" value="P:transmembrane transport"/>
    <property type="evidence" value="ECO:0007669"/>
    <property type="project" value="UniProtKB-ARBA"/>
</dbReference>
<evidence type="ECO:0000256" key="16">
    <source>
        <dbReference type="ARBA" id="ARBA00047640"/>
    </source>
</evidence>
<comment type="subunit">
    <text evidence="2">The complex is composed of two ATP-binding proteins (GsiA), two transmembrane proteins (GsiC and GsiD) and a solute-binding protein (GsiB).</text>
</comment>
<evidence type="ECO:0000256" key="9">
    <source>
        <dbReference type="ARBA" id="ARBA00022840"/>
    </source>
</evidence>
<evidence type="ECO:0000313" key="18">
    <source>
        <dbReference type="EMBL" id="SVC29177.1"/>
    </source>
</evidence>
<comment type="subcellular location">
    <subcellularLocation>
        <location evidence="1">Cell inner membrane</location>
    </subcellularLocation>
</comment>
<organism evidence="18">
    <name type="scientific">marine metagenome</name>
    <dbReference type="NCBI Taxonomy" id="408172"/>
    <lineage>
        <taxon>unclassified sequences</taxon>
        <taxon>metagenomes</taxon>
        <taxon>ecological metagenomes</taxon>
    </lineage>
</organism>
<evidence type="ECO:0000256" key="5">
    <source>
        <dbReference type="ARBA" id="ARBA00022519"/>
    </source>
</evidence>
<keyword evidence="4" id="KW-1003">Cell membrane</keyword>
<dbReference type="Pfam" id="PF08352">
    <property type="entry name" value="oligo_HPY"/>
    <property type="match status" value="1"/>
</dbReference>
<comment type="catalytic activity">
    <reaction evidence="16">
        <text>glutathione(out) + ATP + H2O = glutathione(in) + ADP + phosphate + H(+)</text>
        <dbReference type="Rhea" id="RHEA:29791"/>
        <dbReference type="ChEBI" id="CHEBI:15377"/>
        <dbReference type="ChEBI" id="CHEBI:15378"/>
        <dbReference type="ChEBI" id="CHEBI:30616"/>
        <dbReference type="ChEBI" id="CHEBI:43474"/>
        <dbReference type="ChEBI" id="CHEBI:57925"/>
        <dbReference type="ChEBI" id="CHEBI:456216"/>
        <dbReference type="EC" id="7.4.2.10"/>
    </reaction>
</comment>
<dbReference type="PROSITE" id="PS50893">
    <property type="entry name" value="ABC_TRANSPORTER_2"/>
    <property type="match status" value="1"/>
</dbReference>
<accession>A0A382L2H9</accession>
<evidence type="ECO:0000256" key="3">
    <source>
        <dbReference type="ARBA" id="ARBA00022448"/>
    </source>
</evidence>
<feature type="non-terminal residue" evidence="18">
    <location>
        <position position="1"/>
    </location>
</feature>
<dbReference type="InterPro" id="IPR003439">
    <property type="entry name" value="ABC_transporter-like_ATP-bd"/>
</dbReference>
<keyword evidence="6" id="KW-0677">Repeat</keyword>
<sequence length="315" mass="34545">VGTPIPAEASALTSTGGAEPLVRVDRISKQFPANRGTRVHAVVEASLDVHAGETVAVVGESGCGKSTLANLIIRLHEADSGRVLLKGTDITHLNPKAMREHRQTMQIIFQDPFASLDPRVRVGKAVAEPLSVHRICSAEEAQERVGRLFELVGLQRIMMKNYPHQFSGGQRQRVCIARALTLNPELVIADEAVSALDVSVQAQVMNLMLELQQELGLSYLFISHDLAVVERIAHRVAVMYMGQVVELGLREQVFRDPRHSYTKRLLSAVPIADPRQRTQRALLTGEIPSPVWPAGEGPEVVTHVEVEPGHFVAQE</sequence>
<gene>
    <name evidence="18" type="ORF">METZ01_LOCUS282031</name>
</gene>
<keyword evidence="11" id="KW-0472">Membrane</keyword>
<dbReference type="Pfam" id="PF00005">
    <property type="entry name" value="ABC_tran"/>
    <property type="match status" value="1"/>
</dbReference>
<dbReference type="GO" id="GO:0016887">
    <property type="term" value="F:ATP hydrolysis activity"/>
    <property type="evidence" value="ECO:0007669"/>
    <property type="project" value="InterPro"/>
</dbReference>
<dbReference type="AlphaFoldDB" id="A0A382L2H9"/>
<dbReference type="SUPFAM" id="SSF52540">
    <property type="entry name" value="P-loop containing nucleoside triphosphate hydrolases"/>
    <property type="match status" value="1"/>
</dbReference>
<dbReference type="InterPro" id="IPR003593">
    <property type="entry name" value="AAA+_ATPase"/>
</dbReference>
<evidence type="ECO:0000256" key="11">
    <source>
        <dbReference type="ARBA" id="ARBA00023136"/>
    </source>
</evidence>
<comment type="similarity">
    <text evidence="13">Belongs to the ABC transporter superfamily. Glutathione importer (TC 3.A.1.5.11) family.</text>
</comment>
<evidence type="ECO:0000256" key="4">
    <source>
        <dbReference type="ARBA" id="ARBA00022475"/>
    </source>
</evidence>
<dbReference type="GO" id="GO:0005886">
    <property type="term" value="C:plasma membrane"/>
    <property type="evidence" value="ECO:0007669"/>
    <property type="project" value="UniProtKB-SubCell"/>
</dbReference>
<evidence type="ECO:0000256" key="1">
    <source>
        <dbReference type="ARBA" id="ARBA00004533"/>
    </source>
</evidence>
<dbReference type="SMART" id="SM00382">
    <property type="entry name" value="AAA"/>
    <property type="match status" value="1"/>
</dbReference>
<evidence type="ECO:0000256" key="14">
    <source>
        <dbReference type="ARBA" id="ARBA00039050"/>
    </source>
</evidence>
<feature type="domain" description="ABC transporter" evidence="17">
    <location>
        <begin position="22"/>
        <end position="266"/>
    </location>
</feature>
<dbReference type="PANTHER" id="PTHR43776:SF15">
    <property type="entry name" value="GLUTATHIONE IMPORT ATP-BINDING PROTEIN GSIA"/>
    <property type="match status" value="1"/>
</dbReference>
<name>A0A382L2H9_9ZZZZ</name>
<dbReference type="EMBL" id="UINC01083454">
    <property type="protein sequence ID" value="SVC29177.1"/>
    <property type="molecule type" value="Genomic_DNA"/>
</dbReference>
<keyword evidence="9" id="KW-0067">ATP-binding</keyword>
<evidence type="ECO:0000256" key="2">
    <source>
        <dbReference type="ARBA" id="ARBA00011469"/>
    </source>
</evidence>
<dbReference type="Gene3D" id="3.40.50.300">
    <property type="entry name" value="P-loop containing nucleotide triphosphate hydrolases"/>
    <property type="match status" value="1"/>
</dbReference>
<dbReference type="PANTHER" id="PTHR43776">
    <property type="entry name" value="TRANSPORT ATP-BINDING PROTEIN"/>
    <property type="match status" value="1"/>
</dbReference>
<protein>
    <recommendedName>
        <fullName evidence="15">Glutathione import ATP-binding protein GsiA</fullName>
        <ecNumber evidence="14">7.4.2.10</ecNumber>
    </recommendedName>
</protein>
<dbReference type="InterPro" id="IPR017871">
    <property type="entry name" value="ABC_transporter-like_CS"/>
</dbReference>
<evidence type="ECO:0000256" key="10">
    <source>
        <dbReference type="ARBA" id="ARBA00022967"/>
    </source>
</evidence>
<keyword evidence="7" id="KW-0547">Nucleotide-binding</keyword>
<evidence type="ECO:0000256" key="12">
    <source>
        <dbReference type="ARBA" id="ARBA00037530"/>
    </source>
</evidence>
<keyword evidence="3" id="KW-0813">Transport</keyword>
<evidence type="ECO:0000256" key="6">
    <source>
        <dbReference type="ARBA" id="ARBA00022737"/>
    </source>
</evidence>
<reference evidence="18" key="1">
    <citation type="submission" date="2018-05" db="EMBL/GenBank/DDBJ databases">
        <authorList>
            <person name="Lanie J.A."/>
            <person name="Ng W.-L."/>
            <person name="Kazmierczak K.M."/>
            <person name="Andrzejewski T.M."/>
            <person name="Davidsen T.M."/>
            <person name="Wayne K.J."/>
            <person name="Tettelin H."/>
            <person name="Glass J.I."/>
            <person name="Rusch D."/>
            <person name="Podicherti R."/>
            <person name="Tsui H.-C.T."/>
            <person name="Winkler M.E."/>
        </authorList>
    </citation>
    <scope>NUCLEOTIDE SEQUENCE</scope>
</reference>
<dbReference type="InterPro" id="IPR050319">
    <property type="entry name" value="ABC_transp_ATP-bind"/>
</dbReference>
<dbReference type="FunFam" id="3.40.50.300:FF:000016">
    <property type="entry name" value="Oligopeptide ABC transporter ATP-binding component"/>
    <property type="match status" value="1"/>
</dbReference>
<evidence type="ECO:0000256" key="13">
    <source>
        <dbReference type="ARBA" id="ARBA00038416"/>
    </source>
</evidence>
<comment type="function">
    <text evidence="12">Part of the ABC transporter complex GsiABCD involved in glutathione import. Responsible for energy coupling to the transport system.</text>
</comment>
<evidence type="ECO:0000256" key="8">
    <source>
        <dbReference type="ARBA" id="ARBA00022801"/>
    </source>
</evidence>
<dbReference type="InterPro" id="IPR027417">
    <property type="entry name" value="P-loop_NTPase"/>
</dbReference>
<keyword evidence="10" id="KW-1278">Translocase</keyword>
<dbReference type="PROSITE" id="PS00211">
    <property type="entry name" value="ABC_TRANSPORTER_1"/>
    <property type="match status" value="1"/>
</dbReference>
<evidence type="ECO:0000256" key="15">
    <source>
        <dbReference type="ARBA" id="ARBA00041187"/>
    </source>
</evidence>
<proteinExistence type="inferred from homology"/>
<dbReference type="InterPro" id="IPR013563">
    <property type="entry name" value="Oligopep_ABC_C"/>
</dbReference>
<dbReference type="CDD" id="cd03257">
    <property type="entry name" value="ABC_NikE_OppD_transporters"/>
    <property type="match status" value="1"/>
</dbReference>
<dbReference type="EC" id="7.4.2.10" evidence="14"/>
<dbReference type="GO" id="GO:0005524">
    <property type="term" value="F:ATP binding"/>
    <property type="evidence" value="ECO:0007669"/>
    <property type="project" value="UniProtKB-KW"/>
</dbReference>
<evidence type="ECO:0000256" key="7">
    <source>
        <dbReference type="ARBA" id="ARBA00022741"/>
    </source>
</evidence>
<evidence type="ECO:0000259" key="17">
    <source>
        <dbReference type="PROSITE" id="PS50893"/>
    </source>
</evidence>